<proteinExistence type="predicted"/>
<dbReference type="PROSITE" id="PS51257">
    <property type="entry name" value="PROKAR_LIPOPROTEIN"/>
    <property type="match status" value="1"/>
</dbReference>
<dbReference type="AlphaFoldDB" id="A0A521EZG0"/>
<gene>
    <name evidence="2" type="ORF">SAMN06265219_11465</name>
</gene>
<feature type="chain" id="PRO_5022041832" evidence="1">
    <location>
        <begin position="25"/>
        <end position="264"/>
    </location>
</feature>
<dbReference type="Proteomes" id="UP000317557">
    <property type="component" value="Unassembled WGS sequence"/>
</dbReference>
<evidence type="ECO:0000256" key="1">
    <source>
        <dbReference type="SAM" id="SignalP"/>
    </source>
</evidence>
<sequence>MRLHLSAKLFILLLTFSLVSVSCGDDPSSSGPDGEPPEFPSFTSIEPDIAYFEDNNPQKAAKVTVENFNEAKYYALSMSTITMLGNMYSGYFSATNESEAEYEDGAWVWDYNYSAQGQSISIKLTAEETSSEILWTMDWSFDDGQGNVVEDYTMIEGAVSKEGDSGQWTFNELNEDTSQETPILTTNWTKEDESAVTIVSEIYAEGTVSSTYNYSQNGSEFTISMTDSSGDDILVFWEEGAGGYYQVGAEQRLCWDADFQDVEC</sequence>
<dbReference type="OrthoDB" id="1524618at2"/>
<dbReference type="RefSeq" id="WP_142455520.1">
    <property type="nucleotide sequence ID" value="NZ_FXTP01000014.1"/>
</dbReference>
<keyword evidence="1" id="KW-0732">Signal</keyword>
<accession>A0A521EZG0</accession>
<organism evidence="2 3">
    <name type="scientific">Gracilimonas mengyeensis</name>
    <dbReference type="NCBI Taxonomy" id="1302730"/>
    <lineage>
        <taxon>Bacteria</taxon>
        <taxon>Pseudomonadati</taxon>
        <taxon>Balneolota</taxon>
        <taxon>Balneolia</taxon>
        <taxon>Balneolales</taxon>
        <taxon>Balneolaceae</taxon>
        <taxon>Gracilimonas</taxon>
    </lineage>
</organism>
<evidence type="ECO:0000313" key="3">
    <source>
        <dbReference type="Proteomes" id="UP000317557"/>
    </source>
</evidence>
<feature type="signal peptide" evidence="1">
    <location>
        <begin position="1"/>
        <end position="24"/>
    </location>
</feature>
<protein>
    <submittedName>
        <fullName evidence="2">Uncharacterized protein</fullName>
    </submittedName>
</protein>
<dbReference type="EMBL" id="FXTP01000014">
    <property type="protein sequence ID" value="SMO89285.1"/>
    <property type="molecule type" value="Genomic_DNA"/>
</dbReference>
<keyword evidence="3" id="KW-1185">Reference proteome</keyword>
<name>A0A521EZG0_9BACT</name>
<reference evidence="2 3" key="1">
    <citation type="submission" date="2017-05" db="EMBL/GenBank/DDBJ databases">
        <authorList>
            <person name="Varghese N."/>
            <person name="Submissions S."/>
        </authorList>
    </citation>
    <scope>NUCLEOTIDE SEQUENCE [LARGE SCALE GENOMIC DNA]</scope>
    <source>
        <strain evidence="2 3">DSM 21985</strain>
    </source>
</reference>
<evidence type="ECO:0000313" key="2">
    <source>
        <dbReference type="EMBL" id="SMO89285.1"/>
    </source>
</evidence>